<reference evidence="3 4" key="1">
    <citation type="submission" date="2016-10" db="EMBL/GenBank/DDBJ databases">
        <authorList>
            <person name="de Groot N.N."/>
        </authorList>
    </citation>
    <scope>NUCLEOTIDE SEQUENCE [LARGE SCALE GENOMIC DNA]</scope>
    <source>
        <strain>GEY</strain>
        <strain evidence="4">DSM 9560</strain>
    </source>
</reference>
<keyword evidence="1" id="KW-0694">RNA-binding</keyword>
<organism evidence="3 4">
    <name type="scientific">Thermoflexibacter ruber</name>
    <dbReference type="NCBI Taxonomy" id="1003"/>
    <lineage>
        <taxon>Bacteria</taxon>
        <taxon>Pseudomonadati</taxon>
        <taxon>Bacteroidota</taxon>
        <taxon>Cytophagia</taxon>
        <taxon>Cytophagales</taxon>
        <taxon>Thermoflexibacteraceae</taxon>
        <taxon>Thermoflexibacter</taxon>
    </lineage>
</organism>
<keyword evidence="2" id="KW-0732">Signal</keyword>
<accession>A0A1I2C0R5</accession>
<feature type="chain" id="PRO_5011773048" evidence="2">
    <location>
        <begin position="22"/>
        <end position="325"/>
    </location>
</feature>
<evidence type="ECO:0000313" key="4">
    <source>
        <dbReference type="Proteomes" id="UP000199513"/>
    </source>
</evidence>
<protein>
    <submittedName>
        <fullName evidence="3">Uncharacterized protein</fullName>
    </submittedName>
</protein>
<name>A0A1I2C0R5_9BACT</name>
<dbReference type="RefSeq" id="WP_091539782.1">
    <property type="nucleotide sequence ID" value="NZ_FONY01000004.1"/>
</dbReference>
<dbReference type="EMBL" id="FONY01000004">
    <property type="protein sequence ID" value="SFE61874.1"/>
    <property type="molecule type" value="Genomic_DNA"/>
</dbReference>
<dbReference type="AlphaFoldDB" id="A0A1I2C0R5"/>
<evidence type="ECO:0000256" key="1">
    <source>
        <dbReference type="PROSITE-ProRule" id="PRU00182"/>
    </source>
</evidence>
<proteinExistence type="predicted"/>
<keyword evidence="4" id="KW-1185">Reference proteome</keyword>
<evidence type="ECO:0000313" key="3">
    <source>
        <dbReference type="EMBL" id="SFE61874.1"/>
    </source>
</evidence>
<dbReference type="OrthoDB" id="977247at2"/>
<gene>
    <name evidence="3" type="ORF">SAMN04488541_100424</name>
</gene>
<feature type="signal peptide" evidence="2">
    <location>
        <begin position="1"/>
        <end position="21"/>
    </location>
</feature>
<evidence type="ECO:0000256" key="2">
    <source>
        <dbReference type="SAM" id="SignalP"/>
    </source>
</evidence>
<dbReference type="Proteomes" id="UP000199513">
    <property type="component" value="Unassembled WGS sequence"/>
</dbReference>
<sequence length="325" mass="37208">MKTKILFAFLSLSLLVASAEAQNYVFKVLGAKGRITVNNLPVKVGSQVAANQVIKIVGANAYLNLSHKSLKRVIELTQPGAYKVQELENQIKLSNEASLEDKYYDWVTDKIMNDKDMKISSRTRFRHMNKTGSVVRGHNIVTTSLVVKENKTHILGEKCLIRWELVEDSPFKKDLSAYKVIFYNIAEDIIHEQVVSQEAIEIDFSQGKLAQENMLLMKIVPLDKNGKYLVSPKSIDGEMLAKLDEQKRKEIMQDLNRIRNGKNNNTAFGKLLEARFLEEHELYGEAMYAYENALKLSFEAETYSKLYDYFYERIFVNKEAGKSDN</sequence>
<dbReference type="PROSITE" id="PS50889">
    <property type="entry name" value="S4"/>
    <property type="match status" value="1"/>
</dbReference>
<dbReference type="GO" id="GO:0003723">
    <property type="term" value="F:RNA binding"/>
    <property type="evidence" value="ECO:0007669"/>
    <property type="project" value="UniProtKB-KW"/>
</dbReference>